<comment type="caution">
    <text evidence="1">The sequence shown here is derived from an EMBL/GenBank/DDBJ whole genome shotgun (WGS) entry which is preliminary data.</text>
</comment>
<dbReference type="EMBL" id="JBHLUB010000031">
    <property type="protein sequence ID" value="MFC0582677.1"/>
    <property type="molecule type" value="Genomic_DNA"/>
</dbReference>
<protein>
    <submittedName>
        <fullName evidence="1">DUF177 domain-containing protein</fullName>
    </submittedName>
</protein>
<sequence length="183" mass="20173">MSFPESSAFTVDVRDLVGQPGSMQELHENVPTPADFGAGLVQVPEGSTMELDLRLESVHEGILVSGQASAEATGECGRCLDPLSMDLEVPVQELYLYEPDEVLDEDDEEQRLVVNDYVDLEPMLRDSFVSALPFQPVCREDCQGLCDQCGVRLDENPDHQHEVIDPRWAALSELGDLGKPESN</sequence>
<name>A0ABV6PE57_9MICC</name>
<evidence type="ECO:0000313" key="1">
    <source>
        <dbReference type="EMBL" id="MFC0582677.1"/>
    </source>
</evidence>
<accession>A0ABV6PE57</accession>
<evidence type="ECO:0000313" key="2">
    <source>
        <dbReference type="Proteomes" id="UP001589862"/>
    </source>
</evidence>
<dbReference type="PANTHER" id="PTHR34374">
    <property type="entry name" value="LARGE RIBOSOMAL RNA SUBUNIT ACCUMULATION PROTEIN YCED HOMOLOG 1, CHLOROPLASTIC"/>
    <property type="match status" value="1"/>
</dbReference>
<reference evidence="1 2" key="1">
    <citation type="submission" date="2024-09" db="EMBL/GenBank/DDBJ databases">
        <authorList>
            <person name="Sun Q."/>
            <person name="Mori K."/>
        </authorList>
    </citation>
    <scope>NUCLEOTIDE SEQUENCE [LARGE SCALE GENOMIC DNA]</scope>
    <source>
        <strain evidence="1 2">NCAIM B.02604</strain>
    </source>
</reference>
<dbReference type="RefSeq" id="WP_377460013.1">
    <property type="nucleotide sequence ID" value="NZ_JBHLUB010000031.1"/>
</dbReference>
<keyword evidence="2" id="KW-1185">Reference proteome</keyword>
<proteinExistence type="predicted"/>
<organism evidence="1 2">
    <name type="scientific">Micrococcoides hystricis</name>
    <dbReference type="NCBI Taxonomy" id="1572761"/>
    <lineage>
        <taxon>Bacteria</taxon>
        <taxon>Bacillati</taxon>
        <taxon>Actinomycetota</taxon>
        <taxon>Actinomycetes</taxon>
        <taxon>Micrococcales</taxon>
        <taxon>Micrococcaceae</taxon>
        <taxon>Micrococcoides</taxon>
    </lineage>
</organism>
<gene>
    <name evidence="1" type="ORF">ACFFFR_09855</name>
</gene>
<dbReference type="InterPro" id="IPR003772">
    <property type="entry name" value="YceD"/>
</dbReference>
<dbReference type="PANTHER" id="PTHR34374:SF1">
    <property type="entry name" value="LARGE RIBOSOMAL RNA SUBUNIT ACCUMULATION PROTEIN YCED HOMOLOG 1, CHLOROPLASTIC"/>
    <property type="match status" value="1"/>
</dbReference>
<dbReference type="Pfam" id="PF02620">
    <property type="entry name" value="YceD"/>
    <property type="match status" value="1"/>
</dbReference>
<dbReference type="Proteomes" id="UP001589862">
    <property type="component" value="Unassembled WGS sequence"/>
</dbReference>